<name>A0ABW3AW33_9SPHI</name>
<gene>
    <name evidence="1" type="ORF">ACFQZX_16085</name>
</gene>
<comment type="caution">
    <text evidence="1">The sequence shown here is derived from an EMBL/GenBank/DDBJ whole genome shotgun (WGS) entry which is preliminary data.</text>
</comment>
<protein>
    <submittedName>
        <fullName evidence="1">Uncharacterized protein</fullName>
    </submittedName>
</protein>
<dbReference type="Proteomes" id="UP001597010">
    <property type="component" value="Unassembled WGS sequence"/>
</dbReference>
<sequence>MDKTADNAAVKKTNTIVLIVAQPYLPGNTNLGMTRYISIYAKNILGIKYMKVSGEVMIKRWRNDCRCNAGEGENE</sequence>
<keyword evidence="2" id="KW-1185">Reference proteome</keyword>
<dbReference type="EMBL" id="JBHTHZ010000014">
    <property type="protein sequence ID" value="MFD0795143.1"/>
    <property type="molecule type" value="Genomic_DNA"/>
</dbReference>
<organism evidence="1 2">
    <name type="scientific">Mucilaginibacter litoreus</name>
    <dbReference type="NCBI Taxonomy" id="1048221"/>
    <lineage>
        <taxon>Bacteria</taxon>
        <taxon>Pseudomonadati</taxon>
        <taxon>Bacteroidota</taxon>
        <taxon>Sphingobacteriia</taxon>
        <taxon>Sphingobacteriales</taxon>
        <taxon>Sphingobacteriaceae</taxon>
        <taxon>Mucilaginibacter</taxon>
    </lineage>
</organism>
<evidence type="ECO:0000313" key="2">
    <source>
        <dbReference type="Proteomes" id="UP001597010"/>
    </source>
</evidence>
<dbReference type="RefSeq" id="WP_377117256.1">
    <property type="nucleotide sequence ID" value="NZ_JBHTHZ010000014.1"/>
</dbReference>
<evidence type="ECO:0000313" key="1">
    <source>
        <dbReference type="EMBL" id="MFD0795143.1"/>
    </source>
</evidence>
<reference evidence="2" key="1">
    <citation type="journal article" date="2019" name="Int. J. Syst. Evol. Microbiol.">
        <title>The Global Catalogue of Microorganisms (GCM) 10K type strain sequencing project: providing services to taxonomists for standard genome sequencing and annotation.</title>
        <authorList>
            <consortium name="The Broad Institute Genomics Platform"/>
            <consortium name="The Broad Institute Genome Sequencing Center for Infectious Disease"/>
            <person name="Wu L."/>
            <person name="Ma J."/>
        </authorList>
    </citation>
    <scope>NUCLEOTIDE SEQUENCE [LARGE SCALE GENOMIC DNA]</scope>
    <source>
        <strain evidence="2">CCUG 61484</strain>
    </source>
</reference>
<proteinExistence type="predicted"/>
<accession>A0ABW3AW33</accession>